<dbReference type="GO" id="GO:0015627">
    <property type="term" value="C:type II protein secretion system complex"/>
    <property type="evidence" value="ECO:0007669"/>
    <property type="project" value="InterPro"/>
</dbReference>
<protein>
    <recommendedName>
        <fullName evidence="9">General secretion pathway protein G</fullName>
    </recommendedName>
</protein>
<dbReference type="Proteomes" id="UP000033977">
    <property type="component" value="Unassembled WGS sequence"/>
</dbReference>
<dbReference type="Pfam" id="PF07963">
    <property type="entry name" value="N_methyl"/>
    <property type="match status" value="1"/>
</dbReference>
<keyword evidence="5 6" id="KW-0472">Membrane</keyword>
<dbReference type="InterPro" id="IPR012902">
    <property type="entry name" value="N_methyl_site"/>
</dbReference>
<dbReference type="InterPro" id="IPR045584">
    <property type="entry name" value="Pilin-like"/>
</dbReference>
<evidence type="ECO:0000256" key="2">
    <source>
        <dbReference type="ARBA" id="ARBA00022481"/>
    </source>
</evidence>
<evidence type="ECO:0000313" key="7">
    <source>
        <dbReference type="EMBL" id="KKT57558.1"/>
    </source>
</evidence>
<keyword evidence="4 6" id="KW-1133">Transmembrane helix</keyword>
<keyword evidence="2" id="KW-0488">Methylation</keyword>
<dbReference type="NCBIfam" id="TIGR02532">
    <property type="entry name" value="IV_pilin_GFxxxE"/>
    <property type="match status" value="1"/>
</dbReference>
<reference evidence="7 8" key="1">
    <citation type="journal article" date="2015" name="Nature">
        <title>rRNA introns, odd ribosomes, and small enigmatic genomes across a large radiation of phyla.</title>
        <authorList>
            <person name="Brown C.T."/>
            <person name="Hug L.A."/>
            <person name="Thomas B.C."/>
            <person name="Sharon I."/>
            <person name="Castelle C.J."/>
            <person name="Singh A."/>
            <person name="Wilkins M.J."/>
            <person name="Williams K.H."/>
            <person name="Banfield J.F."/>
        </authorList>
    </citation>
    <scope>NUCLEOTIDE SEQUENCE [LARGE SCALE GENOMIC DNA]</scope>
</reference>
<feature type="transmembrane region" description="Helical" evidence="6">
    <location>
        <begin position="20"/>
        <end position="44"/>
    </location>
</feature>
<evidence type="ECO:0000256" key="5">
    <source>
        <dbReference type="ARBA" id="ARBA00023136"/>
    </source>
</evidence>
<proteinExistence type="predicted"/>
<dbReference type="PANTHER" id="PTHR30093">
    <property type="entry name" value="GENERAL SECRETION PATHWAY PROTEIN G"/>
    <property type="match status" value="1"/>
</dbReference>
<accession>A0A0G1IFG2</accession>
<sequence>MFKFIKKEAGGKGVKYGFTLIELLVVIAIIGILASVVLASLNTARRKSRDARRLADIKQIQVALELYFDAKGEYPDATANLAGANACGTGSRCMPAVPNDPVGTAVAYPYNAYVTSANPPILTDDCVEATEDCISYHLGANLEETTNPGLDSDVDALGDVIDGDDGDGCSAAATGRYCYDVMP</sequence>
<comment type="caution">
    <text evidence="7">The sequence shown here is derived from an EMBL/GenBank/DDBJ whole genome shotgun (WGS) entry which is preliminary data.</text>
</comment>
<dbReference type="SUPFAM" id="SSF54523">
    <property type="entry name" value="Pili subunits"/>
    <property type="match status" value="1"/>
</dbReference>
<organism evidence="7 8">
    <name type="scientific">Candidatus Giovannonibacteria bacterium GW2011_GWB1_44_23</name>
    <dbReference type="NCBI Taxonomy" id="1618652"/>
    <lineage>
        <taxon>Bacteria</taxon>
        <taxon>Candidatus Giovannoniibacteriota</taxon>
    </lineage>
</organism>
<evidence type="ECO:0000256" key="3">
    <source>
        <dbReference type="ARBA" id="ARBA00022692"/>
    </source>
</evidence>
<dbReference type="AlphaFoldDB" id="A0A0G1IFG2"/>
<evidence type="ECO:0008006" key="9">
    <source>
        <dbReference type="Google" id="ProtNLM"/>
    </source>
</evidence>
<evidence type="ECO:0000313" key="8">
    <source>
        <dbReference type="Proteomes" id="UP000033977"/>
    </source>
</evidence>
<dbReference type="InterPro" id="IPR000983">
    <property type="entry name" value="Bac_GSPG_pilin"/>
</dbReference>
<evidence type="ECO:0000256" key="4">
    <source>
        <dbReference type="ARBA" id="ARBA00022989"/>
    </source>
</evidence>
<name>A0A0G1IFG2_9BACT</name>
<dbReference type="GO" id="GO:0015628">
    <property type="term" value="P:protein secretion by the type II secretion system"/>
    <property type="evidence" value="ECO:0007669"/>
    <property type="project" value="InterPro"/>
</dbReference>
<dbReference type="PRINTS" id="PR00813">
    <property type="entry name" value="BCTERIALGSPG"/>
</dbReference>
<keyword evidence="3 6" id="KW-0812">Transmembrane</keyword>
<evidence type="ECO:0000256" key="1">
    <source>
        <dbReference type="ARBA" id="ARBA00004167"/>
    </source>
</evidence>
<comment type="subcellular location">
    <subcellularLocation>
        <location evidence="1">Membrane</location>
        <topology evidence="1">Single-pass membrane protein</topology>
    </subcellularLocation>
</comment>
<gene>
    <name evidence="7" type="ORF">UW49_C0003G0037</name>
</gene>
<evidence type="ECO:0000256" key="6">
    <source>
        <dbReference type="SAM" id="Phobius"/>
    </source>
</evidence>
<dbReference type="GO" id="GO:0016020">
    <property type="term" value="C:membrane"/>
    <property type="evidence" value="ECO:0007669"/>
    <property type="project" value="UniProtKB-SubCell"/>
</dbReference>
<dbReference type="PANTHER" id="PTHR30093:SF44">
    <property type="entry name" value="TYPE II SECRETION SYSTEM CORE PROTEIN G"/>
    <property type="match status" value="1"/>
</dbReference>
<dbReference type="EMBL" id="LCIN01000003">
    <property type="protein sequence ID" value="KKT57558.1"/>
    <property type="molecule type" value="Genomic_DNA"/>
</dbReference>
<dbReference type="Gene3D" id="3.30.700.10">
    <property type="entry name" value="Glycoprotein, Type 4 Pilin"/>
    <property type="match status" value="1"/>
</dbReference>